<evidence type="ECO:0000256" key="1">
    <source>
        <dbReference type="SAM" id="SignalP"/>
    </source>
</evidence>
<gene>
    <name evidence="2" type="ORF">NDU88_001030</name>
</gene>
<comment type="caution">
    <text evidence="2">The sequence shown here is derived from an EMBL/GenBank/DDBJ whole genome shotgun (WGS) entry which is preliminary data.</text>
</comment>
<evidence type="ECO:0000313" key="3">
    <source>
        <dbReference type="Proteomes" id="UP001066276"/>
    </source>
</evidence>
<keyword evidence="1" id="KW-0732">Signal</keyword>
<dbReference type="AlphaFoldDB" id="A0AAV7LWF6"/>
<reference evidence="2" key="1">
    <citation type="journal article" date="2022" name="bioRxiv">
        <title>Sequencing and chromosome-scale assembly of the giantPleurodeles waltlgenome.</title>
        <authorList>
            <person name="Brown T."/>
            <person name="Elewa A."/>
            <person name="Iarovenko S."/>
            <person name="Subramanian E."/>
            <person name="Araus A.J."/>
            <person name="Petzold A."/>
            <person name="Susuki M."/>
            <person name="Suzuki K.-i.T."/>
            <person name="Hayashi T."/>
            <person name="Toyoda A."/>
            <person name="Oliveira C."/>
            <person name="Osipova E."/>
            <person name="Leigh N.D."/>
            <person name="Simon A."/>
            <person name="Yun M.H."/>
        </authorList>
    </citation>
    <scope>NUCLEOTIDE SEQUENCE</scope>
    <source>
        <strain evidence="2">20211129_DDA</strain>
        <tissue evidence="2">Liver</tissue>
    </source>
</reference>
<evidence type="ECO:0008006" key="4">
    <source>
        <dbReference type="Google" id="ProtNLM"/>
    </source>
</evidence>
<name>A0AAV7LWF6_PLEWA</name>
<dbReference type="Proteomes" id="UP001066276">
    <property type="component" value="Chromosome 10"/>
</dbReference>
<keyword evidence="3" id="KW-1185">Reference proteome</keyword>
<organism evidence="2 3">
    <name type="scientific">Pleurodeles waltl</name>
    <name type="common">Iberian ribbed newt</name>
    <dbReference type="NCBI Taxonomy" id="8319"/>
    <lineage>
        <taxon>Eukaryota</taxon>
        <taxon>Metazoa</taxon>
        <taxon>Chordata</taxon>
        <taxon>Craniata</taxon>
        <taxon>Vertebrata</taxon>
        <taxon>Euteleostomi</taxon>
        <taxon>Amphibia</taxon>
        <taxon>Batrachia</taxon>
        <taxon>Caudata</taxon>
        <taxon>Salamandroidea</taxon>
        <taxon>Salamandridae</taxon>
        <taxon>Pleurodelinae</taxon>
        <taxon>Pleurodeles</taxon>
    </lineage>
</organism>
<sequence>MFVSRLGLCIVYRVTVLALHAEFFGTGEYGRVTPRGFLYLRCRGGLQHGARVVRPSAVLWLLTRVGCPDSMLRLASATQIAAGARYLDSFSVRSSSESDRCPRQCRPSGCV</sequence>
<dbReference type="EMBL" id="JANPWB010000014">
    <property type="protein sequence ID" value="KAJ1095880.1"/>
    <property type="molecule type" value="Genomic_DNA"/>
</dbReference>
<accession>A0AAV7LWF6</accession>
<protein>
    <recommendedName>
        <fullName evidence="4">Secreted protein</fullName>
    </recommendedName>
</protein>
<evidence type="ECO:0000313" key="2">
    <source>
        <dbReference type="EMBL" id="KAJ1095880.1"/>
    </source>
</evidence>
<feature type="signal peptide" evidence="1">
    <location>
        <begin position="1"/>
        <end position="18"/>
    </location>
</feature>
<proteinExistence type="predicted"/>
<feature type="chain" id="PRO_5043428856" description="Secreted protein" evidence="1">
    <location>
        <begin position="19"/>
        <end position="111"/>
    </location>
</feature>